<keyword evidence="3" id="KW-1185">Reference proteome</keyword>
<proteinExistence type="predicted"/>
<evidence type="ECO:0000313" key="3">
    <source>
        <dbReference type="Proteomes" id="UP000275394"/>
    </source>
</evidence>
<dbReference type="GO" id="GO:0008476">
    <property type="term" value="F:protein-tyrosine sulfotransferase activity"/>
    <property type="evidence" value="ECO:0007669"/>
    <property type="project" value="InterPro"/>
</dbReference>
<dbReference type="Gene3D" id="1.25.40.10">
    <property type="entry name" value="Tetratricopeptide repeat domain"/>
    <property type="match status" value="1"/>
</dbReference>
<dbReference type="RefSeq" id="WP_123712946.1">
    <property type="nucleotide sequence ID" value="NZ_RKHR01000005.1"/>
</dbReference>
<organism evidence="2 3">
    <name type="scientific">Sinobacterium caligoides</name>
    <dbReference type="NCBI Taxonomy" id="933926"/>
    <lineage>
        <taxon>Bacteria</taxon>
        <taxon>Pseudomonadati</taxon>
        <taxon>Pseudomonadota</taxon>
        <taxon>Gammaproteobacteria</taxon>
        <taxon>Cellvibrionales</taxon>
        <taxon>Spongiibacteraceae</taxon>
        <taxon>Sinobacterium</taxon>
    </lineage>
</organism>
<dbReference type="Proteomes" id="UP000275394">
    <property type="component" value="Unassembled WGS sequence"/>
</dbReference>
<protein>
    <submittedName>
        <fullName evidence="2">Tetratricopeptide repeat protein</fullName>
    </submittedName>
</protein>
<dbReference type="InterPro" id="IPR027417">
    <property type="entry name" value="P-loop_NTPase"/>
</dbReference>
<comment type="caution">
    <text evidence="2">The sequence shown here is derived from an EMBL/GenBank/DDBJ whole genome shotgun (WGS) entry which is preliminary data.</text>
</comment>
<gene>
    <name evidence="2" type="ORF">EDC56_2579</name>
</gene>
<dbReference type="OrthoDB" id="9815894at2"/>
<accession>A0A3N2DKS9</accession>
<dbReference type="InterPro" id="IPR026634">
    <property type="entry name" value="TPST-like"/>
</dbReference>
<dbReference type="PANTHER" id="PTHR12788:SF10">
    <property type="entry name" value="PROTEIN-TYROSINE SULFOTRANSFERASE"/>
    <property type="match status" value="1"/>
</dbReference>
<name>A0A3N2DKS9_9GAMM</name>
<dbReference type="EMBL" id="RKHR01000005">
    <property type="protein sequence ID" value="ROR99944.1"/>
    <property type="molecule type" value="Genomic_DNA"/>
</dbReference>
<reference evidence="2 3" key="1">
    <citation type="submission" date="2018-11" db="EMBL/GenBank/DDBJ databases">
        <title>Genomic Encyclopedia of Type Strains, Phase IV (KMG-IV): sequencing the most valuable type-strain genomes for metagenomic binning, comparative biology and taxonomic classification.</title>
        <authorList>
            <person name="Goeker M."/>
        </authorList>
    </citation>
    <scope>NUCLEOTIDE SEQUENCE [LARGE SCALE GENOMIC DNA]</scope>
    <source>
        <strain evidence="2 3">DSM 100316</strain>
    </source>
</reference>
<evidence type="ECO:0000256" key="1">
    <source>
        <dbReference type="ARBA" id="ARBA00022679"/>
    </source>
</evidence>
<dbReference type="InterPro" id="IPR011990">
    <property type="entry name" value="TPR-like_helical_dom_sf"/>
</dbReference>
<dbReference type="Pfam" id="PF13469">
    <property type="entry name" value="Sulfotransfer_3"/>
    <property type="match status" value="1"/>
</dbReference>
<dbReference type="AlphaFoldDB" id="A0A3N2DKS9"/>
<dbReference type="Gene3D" id="3.40.50.300">
    <property type="entry name" value="P-loop containing nucleotide triphosphate hydrolases"/>
    <property type="match status" value="1"/>
</dbReference>
<keyword evidence="1" id="KW-0808">Transferase</keyword>
<dbReference type="PANTHER" id="PTHR12788">
    <property type="entry name" value="PROTEIN-TYROSINE SULFOTRANSFERASE 2"/>
    <property type="match status" value="1"/>
</dbReference>
<sequence length="523" mass="59197">MEQQRIIQTISLLSQQGNHAEAIKRCHDILRQQPKSQKILLLLSQLQLKENDFKRALATVEQAYEIDKAQAEIALQRALTLFRCGKNACALAALSSLRSYAEKNDNGPLLIKVGHIYTMMEQHQPAYECLKLADTTQPNSEIVSAKLLACEMAVGKTTAAITRVNKLISAAPQQTEFYYNRATLGHWSKGNNHIEQLHAVIRQCQNPAQALPVHYALSKELEDCGEYQDSFAALKQGYEIKRKLMRYDVANDIAAIDQIISSYDKQWFKQAINTAGLEQELSPVFILGLPRTGSSLVDKILSSHSRVSSMGEVRDWAMTMVRQSQGAGSNKFDLINTITRCDMKPIADEYVAAINGYAHQGPILVDKTPNNYLYLGIIKAAMPNAKIIEIKRNPMDSCYAMLKTLFRDGYPFSYSLDDLARYYHRYHLLMEHWFQLLDGDIIQLHYEDVVSHQERHSRRVIAELGLDWEAQCLDFHRYGTVTATASVAQTNRPVYSGSVNNWLNYRDFLAPLADRLASLGVDY</sequence>
<dbReference type="Pfam" id="PF14559">
    <property type="entry name" value="TPR_19"/>
    <property type="match status" value="1"/>
</dbReference>
<evidence type="ECO:0000313" key="2">
    <source>
        <dbReference type="EMBL" id="ROR99944.1"/>
    </source>
</evidence>
<dbReference type="SUPFAM" id="SSF52540">
    <property type="entry name" value="P-loop containing nucleoside triphosphate hydrolases"/>
    <property type="match status" value="1"/>
</dbReference>
<dbReference type="SUPFAM" id="SSF48452">
    <property type="entry name" value="TPR-like"/>
    <property type="match status" value="1"/>
</dbReference>